<dbReference type="EMBL" id="QPJK01000002">
    <property type="protein sequence ID" value="RCW74161.1"/>
    <property type="molecule type" value="Genomic_DNA"/>
</dbReference>
<evidence type="ECO:0000313" key="1">
    <source>
        <dbReference type="EMBL" id="RCW74161.1"/>
    </source>
</evidence>
<dbReference type="Pfam" id="PF11136">
    <property type="entry name" value="DUF2889"/>
    <property type="match status" value="1"/>
</dbReference>
<reference evidence="1 2" key="1">
    <citation type="submission" date="2018-07" db="EMBL/GenBank/DDBJ databases">
        <title>Genomic Encyclopedia of Type Strains, Phase IV (KMG-IV): sequencing the most valuable type-strain genomes for metagenomic binning, comparative biology and taxonomic classification.</title>
        <authorList>
            <person name="Goeker M."/>
        </authorList>
    </citation>
    <scope>NUCLEOTIDE SEQUENCE [LARGE SCALE GENOMIC DNA]</scope>
    <source>
        <strain evidence="1 2">DSM 21634</strain>
    </source>
</reference>
<dbReference type="OrthoDB" id="6862397at2"/>
<proteinExistence type="predicted"/>
<evidence type="ECO:0000313" key="2">
    <source>
        <dbReference type="Proteomes" id="UP000252884"/>
    </source>
</evidence>
<name>A0A368Y1I4_9BURK</name>
<organism evidence="1 2">
    <name type="scientific">Pseudorhodoferax soli</name>
    <dbReference type="NCBI Taxonomy" id="545864"/>
    <lineage>
        <taxon>Bacteria</taxon>
        <taxon>Pseudomonadati</taxon>
        <taxon>Pseudomonadota</taxon>
        <taxon>Betaproteobacteria</taxon>
        <taxon>Burkholderiales</taxon>
        <taxon>Comamonadaceae</taxon>
    </lineage>
</organism>
<dbReference type="RefSeq" id="WP_114467294.1">
    <property type="nucleotide sequence ID" value="NZ_QPJK01000002.1"/>
</dbReference>
<dbReference type="Proteomes" id="UP000252884">
    <property type="component" value="Unassembled WGS sequence"/>
</dbReference>
<dbReference type="InterPro" id="IPR021312">
    <property type="entry name" value="DUF2889"/>
</dbReference>
<sequence length="182" mass="20184">MDREELHHRQIDLRFYRLASGLYEVVGRLVDTKRQPFRRQLAEADTPPGTPIHDIAVHLVVDGDMLVHDAFASMDATPFSICPGATSTLAPLKGLSMRKGWNRQVRELLGGAASCTHIVELLGPMATTAFQGLAPARLAQINLPGSEAQRQAKVDSCYAYAAEREVVARLWPHLHRNPDRLN</sequence>
<comment type="caution">
    <text evidence="1">The sequence shown here is derived from an EMBL/GenBank/DDBJ whole genome shotgun (WGS) entry which is preliminary data.</text>
</comment>
<keyword evidence="2" id="KW-1185">Reference proteome</keyword>
<dbReference type="AlphaFoldDB" id="A0A368Y1I4"/>
<gene>
    <name evidence="1" type="ORF">DES41_102482</name>
</gene>
<accession>A0A368Y1I4</accession>
<protein>
    <submittedName>
        <fullName evidence="1">DUF2889 family protein</fullName>
    </submittedName>
</protein>